<comment type="caution">
    <text evidence="3">The sequence shown here is derived from an EMBL/GenBank/DDBJ whole genome shotgun (WGS) entry which is preliminary data.</text>
</comment>
<name>A0A5N0TFU4_9GAMM</name>
<feature type="domain" description="Peptidoglycan binding-like" evidence="2">
    <location>
        <begin position="87"/>
        <end position="136"/>
    </location>
</feature>
<feature type="transmembrane region" description="Helical" evidence="1">
    <location>
        <begin position="61"/>
        <end position="83"/>
    </location>
</feature>
<keyword evidence="1" id="KW-0812">Transmembrane</keyword>
<dbReference type="InterPro" id="IPR036366">
    <property type="entry name" value="PGBDSf"/>
</dbReference>
<sequence length="249" mass="26391">MTPGQLLKLKPRIVNENHSHNNPRHASPQFSAGATIILCYVTLALPEFVPGRRSTKQEGNLMKTCALGALLLILSMAATPAIADDLTKMVQTDLVALGYTPGNTNGDMDTATIVAISKFQSENDLEVTGEPSPQLAGILKAKLSGGATPAAQTVAPAPRQRTEAELQAAQQACIQEKVAAAQEAQKKKRGFGRLLNAAARTAGRFGNNDVYQVSRDIYDVNATVDDVNAAAKDLGISESELEECRNPPG</sequence>
<dbReference type="InterPro" id="IPR002477">
    <property type="entry name" value="Peptidoglycan-bd-like"/>
</dbReference>
<dbReference type="AlphaFoldDB" id="A0A5N0TFU4"/>
<proteinExistence type="predicted"/>
<keyword evidence="4" id="KW-1185">Reference proteome</keyword>
<dbReference type="Pfam" id="PF01471">
    <property type="entry name" value="PG_binding_1"/>
    <property type="match status" value="1"/>
</dbReference>
<dbReference type="Proteomes" id="UP000325372">
    <property type="component" value="Unassembled WGS sequence"/>
</dbReference>
<evidence type="ECO:0000313" key="3">
    <source>
        <dbReference type="EMBL" id="KAA9132746.1"/>
    </source>
</evidence>
<dbReference type="Gene3D" id="1.10.101.10">
    <property type="entry name" value="PGBD-like superfamily/PGBD"/>
    <property type="match status" value="1"/>
</dbReference>
<dbReference type="InterPro" id="IPR036365">
    <property type="entry name" value="PGBD-like_sf"/>
</dbReference>
<dbReference type="EMBL" id="VYXP01000003">
    <property type="protein sequence ID" value="KAA9132746.1"/>
    <property type="molecule type" value="Genomic_DNA"/>
</dbReference>
<keyword evidence="1" id="KW-0472">Membrane</keyword>
<organism evidence="3 4">
    <name type="scientific">Marinihelvus fidelis</name>
    <dbReference type="NCBI Taxonomy" id="2613842"/>
    <lineage>
        <taxon>Bacteria</taxon>
        <taxon>Pseudomonadati</taxon>
        <taxon>Pseudomonadota</taxon>
        <taxon>Gammaproteobacteria</taxon>
        <taxon>Chromatiales</taxon>
        <taxon>Wenzhouxiangellaceae</taxon>
        <taxon>Marinihelvus</taxon>
    </lineage>
</organism>
<reference evidence="3 4" key="1">
    <citation type="submission" date="2019-09" db="EMBL/GenBank/DDBJ databases">
        <title>Wenzhouxiangella sp. Genome sequencing and assembly.</title>
        <authorList>
            <person name="Zhang R."/>
        </authorList>
    </citation>
    <scope>NUCLEOTIDE SEQUENCE [LARGE SCALE GENOMIC DNA]</scope>
    <source>
        <strain evidence="3 4">W260</strain>
    </source>
</reference>
<protein>
    <submittedName>
        <fullName evidence="3">Peptidoglycan-binding protein</fullName>
    </submittedName>
</protein>
<gene>
    <name evidence="3" type="ORF">F3N42_05905</name>
</gene>
<evidence type="ECO:0000313" key="4">
    <source>
        <dbReference type="Proteomes" id="UP000325372"/>
    </source>
</evidence>
<feature type="transmembrane region" description="Helical" evidence="1">
    <location>
        <begin position="30"/>
        <end position="49"/>
    </location>
</feature>
<accession>A0A5N0TFU4</accession>
<evidence type="ECO:0000256" key="1">
    <source>
        <dbReference type="SAM" id="Phobius"/>
    </source>
</evidence>
<dbReference type="SUPFAM" id="SSF47090">
    <property type="entry name" value="PGBD-like"/>
    <property type="match status" value="1"/>
</dbReference>
<evidence type="ECO:0000259" key="2">
    <source>
        <dbReference type="Pfam" id="PF01471"/>
    </source>
</evidence>
<keyword evidence="1" id="KW-1133">Transmembrane helix</keyword>